<evidence type="ECO:0008006" key="3">
    <source>
        <dbReference type="Google" id="ProtNLM"/>
    </source>
</evidence>
<dbReference type="AlphaFoldDB" id="A0A3E0VHC1"/>
<evidence type="ECO:0000313" key="1">
    <source>
        <dbReference type="EMBL" id="RFA09059.1"/>
    </source>
</evidence>
<sequence>MTGGWLRRNAIALVAVVVLVPATLGVTFSNEWVRYYSSRPSQPVVVDSGAEADFAGTGWRVDSTRRIASTSPEGEAARLPAGSDLVVVTVDVTPRELDENGASPYCELRLEEQGGGELARNWGDAAFDPIDYEGAEGVESGCTTDLTSPYQLEALFVIPSTVDSALAMHLEVGDQLPRYLSLRL</sequence>
<keyword evidence="2" id="KW-1185">Reference proteome</keyword>
<accession>A0A3E0VHC1</accession>
<dbReference type="Proteomes" id="UP000256486">
    <property type="component" value="Unassembled WGS sequence"/>
</dbReference>
<protein>
    <recommendedName>
        <fullName evidence="3">DUF4352 domain-containing protein</fullName>
    </recommendedName>
</protein>
<organism evidence="1 2">
    <name type="scientific">Subtercola boreus</name>
    <dbReference type="NCBI Taxonomy" id="120213"/>
    <lineage>
        <taxon>Bacteria</taxon>
        <taxon>Bacillati</taxon>
        <taxon>Actinomycetota</taxon>
        <taxon>Actinomycetes</taxon>
        <taxon>Micrococcales</taxon>
        <taxon>Microbacteriaceae</taxon>
        <taxon>Subtercola</taxon>
    </lineage>
</organism>
<dbReference type="RefSeq" id="WP_116414455.1">
    <property type="nucleotide sequence ID" value="NZ_NBWZ01000001.1"/>
</dbReference>
<dbReference type="EMBL" id="NBWZ01000001">
    <property type="protein sequence ID" value="RFA09059.1"/>
    <property type="molecule type" value="Genomic_DNA"/>
</dbReference>
<proteinExistence type="predicted"/>
<reference evidence="1 2" key="1">
    <citation type="submission" date="2017-04" db="EMBL/GenBank/DDBJ databases">
        <title>Comparative genome analysis of Subtercola boreus.</title>
        <authorList>
            <person name="Cho Y.-J."/>
            <person name="Cho A."/>
            <person name="Kim O.-S."/>
            <person name="Lee J.-I."/>
        </authorList>
    </citation>
    <scope>NUCLEOTIDE SEQUENCE [LARGE SCALE GENOMIC DNA]</scope>
    <source>
        <strain evidence="1 2">K300</strain>
    </source>
</reference>
<dbReference type="OrthoDB" id="5113505at2"/>
<comment type="caution">
    <text evidence="1">The sequence shown here is derived from an EMBL/GenBank/DDBJ whole genome shotgun (WGS) entry which is preliminary data.</text>
</comment>
<evidence type="ECO:0000313" key="2">
    <source>
        <dbReference type="Proteomes" id="UP000256486"/>
    </source>
</evidence>
<gene>
    <name evidence="1" type="ORF">B7R54_07340</name>
</gene>
<name>A0A3E0VHC1_9MICO</name>